<dbReference type="EMBL" id="BGPR01014362">
    <property type="protein sequence ID" value="GBN64894.1"/>
    <property type="molecule type" value="Genomic_DNA"/>
</dbReference>
<protein>
    <submittedName>
        <fullName evidence="1">Uncharacterized protein</fullName>
    </submittedName>
</protein>
<organism evidence="1 2">
    <name type="scientific">Araneus ventricosus</name>
    <name type="common">Orbweaver spider</name>
    <name type="synonym">Epeira ventricosa</name>
    <dbReference type="NCBI Taxonomy" id="182803"/>
    <lineage>
        <taxon>Eukaryota</taxon>
        <taxon>Metazoa</taxon>
        <taxon>Ecdysozoa</taxon>
        <taxon>Arthropoda</taxon>
        <taxon>Chelicerata</taxon>
        <taxon>Arachnida</taxon>
        <taxon>Araneae</taxon>
        <taxon>Araneomorphae</taxon>
        <taxon>Entelegynae</taxon>
        <taxon>Araneoidea</taxon>
        <taxon>Araneidae</taxon>
        <taxon>Araneus</taxon>
    </lineage>
</organism>
<dbReference type="Proteomes" id="UP000499080">
    <property type="component" value="Unassembled WGS sequence"/>
</dbReference>
<evidence type="ECO:0000313" key="2">
    <source>
        <dbReference type="Proteomes" id="UP000499080"/>
    </source>
</evidence>
<dbReference type="AlphaFoldDB" id="A0A4Y2QNF5"/>
<evidence type="ECO:0000313" key="1">
    <source>
        <dbReference type="EMBL" id="GBN64894.1"/>
    </source>
</evidence>
<name>A0A4Y2QNF5_ARAVE</name>
<reference evidence="1 2" key="1">
    <citation type="journal article" date="2019" name="Sci. Rep.">
        <title>Orb-weaving spider Araneus ventricosus genome elucidates the spidroin gene catalogue.</title>
        <authorList>
            <person name="Kono N."/>
            <person name="Nakamura H."/>
            <person name="Ohtoshi R."/>
            <person name="Moran D.A.P."/>
            <person name="Shinohara A."/>
            <person name="Yoshida Y."/>
            <person name="Fujiwara M."/>
            <person name="Mori M."/>
            <person name="Tomita M."/>
            <person name="Arakawa K."/>
        </authorList>
    </citation>
    <scope>NUCLEOTIDE SEQUENCE [LARGE SCALE GENOMIC DNA]</scope>
</reference>
<gene>
    <name evidence="1" type="ORF">AVEN_146950_1</name>
</gene>
<keyword evidence="2" id="KW-1185">Reference proteome</keyword>
<accession>A0A4Y2QNF5</accession>
<sequence length="105" mass="11246">MQFFSSSHDMRHGPYGYEMAERMTCNPDQKGVKLKGRINAVSGSCKSTQLGLLSGDLIMGAGLPAAAGYRLRAVSCLCRKGLHSGQLSDDGVNSGGRYPLEFGFQ</sequence>
<comment type="caution">
    <text evidence="1">The sequence shown here is derived from an EMBL/GenBank/DDBJ whole genome shotgun (WGS) entry which is preliminary data.</text>
</comment>
<proteinExistence type="predicted"/>